<dbReference type="VEuPathDB" id="FungiDB:TSTA_061800"/>
<sequence length="319" mass="35639">MDHIIFEDPSQRVSRAKKVCSNPSVPLARRDGAIEQAPGQINPHFSHTGIFDIQFNSNEPVSLYDMFSLCGDDKSGNEDQSNGSSKALSLQPNTQQERSTPVPHKPEDDIILIDPAILEGEKINEDKLSKNDAPDCSGSPAYPISPKLLTLHGHAQNIEGLGHASASFNVLQTVVEAPQFSSKRPSSNAINAEPPCKQTASLYERLEFFSWLFQYGLSESLSAASAELPFTQAKTADKSPESLCLQRRRLPPTPNRRRATSIRSRKGKAWEPDEIELLIKLKEDGLSWSVITKRFQKRFPRRSRGSIQVYWSTNLKYLH</sequence>
<name>B8LX42_TALSN</name>
<evidence type="ECO:0000313" key="3">
    <source>
        <dbReference type="EMBL" id="EED22692.1"/>
    </source>
</evidence>
<proteinExistence type="predicted"/>
<dbReference type="RefSeq" id="XP_002340079.1">
    <property type="nucleotide sequence ID" value="XM_002340038.1"/>
</dbReference>
<organism evidence="3 4">
    <name type="scientific">Talaromyces stipitatus (strain ATCC 10500 / CBS 375.48 / QM 6759 / NRRL 1006)</name>
    <name type="common">Penicillium stipitatum</name>
    <dbReference type="NCBI Taxonomy" id="441959"/>
    <lineage>
        <taxon>Eukaryota</taxon>
        <taxon>Fungi</taxon>
        <taxon>Dikarya</taxon>
        <taxon>Ascomycota</taxon>
        <taxon>Pezizomycotina</taxon>
        <taxon>Eurotiomycetes</taxon>
        <taxon>Eurotiomycetidae</taxon>
        <taxon>Eurotiales</taxon>
        <taxon>Trichocomaceae</taxon>
        <taxon>Talaromyces</taxon>
        <taxon>Talaromyces sect. Talaromyces</taxon>
    </lineage>
</organism>
<dbReference type="CDD" id="cd00167">
    <property type="entry name" value="SANT"/>
    <property type="match status" value="1"/>
</dbReference>
<dbReference type="AlphaFoldDB" id="B8LX42"/>
<dbReference type="Proteomes" id="UP000001745">
    <property type="component" value="Unassembled WGS sequence"/>
</dbReference>
<dbReference type="eggNOG" id="ENOG502RPNG">
    <property type="taxonomic scope" value="Eukaryota"/>
</dbReference>
<feature type="compositionally biased region" description="Polar residues" evidence="1">
    <location>
        <begin position="78"/>
        <end position="99"/>
    </location>
</feature>
<dbReference type="OrthoDB" id="2143914at2759"/>
<protein>
    <recommendedName>
        <fullName evidence="2">Myb-like domain-containing protein</fullName>
    </recommendedName>
</protein>
<evidence type="ECO:0000256" key="1">
    <source>
        <dbReference type="SAM" id="MobiDB-lite"/>
    </source>
</evidence>
<dbReference type="GeneID" id="8101008"/>
<dbReference type="InParanoid" id="B8LX42"/>
<evidence type="ECO:0000313" key="4">
    <source>
        <dbReference type="Proteomes" id="UP000001745"/>
    </source>
</evidence>
<dbReference type="HOGENOM" id="CLU_075632_0_0_1"/>
<dbReference type="PhylomeDB" id="B8LX42"/>
<accession>B8LX42</accession>
<dbReference type="STRING" id="441959.B8LX42"/>
<evidence type="ECO:0000259" key="2">
    <source>
        <dbReference type="PROSITE" id="PS50090"/>
    </source>
</evidence>
<dbReference type="PROSITE" id="PS50090">
    <property type="entry name" value="MYB_LIKE"/>
    <property type="match status" value="1"/>
</dbReference>
<feature type="region of interest" description="Disordered" evidence="1">
    <location>
        <begin position="74"/>
        <end position="107"/>
    </location>
</feature>
<keyword evidence="4" id="KW-1185">Reference proteome</keyword>
<feature type="domain" description="Myb-like" evidence="2">
    <location>
        <begin position="262"/>
        <end position="315"/>
    </location>
</feature>
<dbReference type="EMBL" id="EQ962652">
    <property type="protein sequence ID" value="EED22692.1"/>
    <property type="molecule type" value="Genomic_DNA"/>
</dbReference>
<reference evidence="4" key="1">
    <citation type="journal article" date="2015" name="Genome Announc.">
        <title>Genome sequence of the AIDS-associated pathogen Penicillium marneffei (ATCC18224) and its near taxonomic relative Talaromyces stipitatus (ATCC10500).</title>
        <authorList>
            <person name="Nierman W.C."/>
            <person name="Fedorova-Abrams N.D."/>
            <person name="Andrianopoulos A."/>
        </authorList>
    </citation>
    <scope>NUCLEOTIDE SEQUENCE [LARGE SCALE GENOMIC DNA]</scope>
    <source>
        <strain evidence="4">ATCC 10500 / CBS 375.48 / QM 6759 / NRRL 1006</strain>
    </source>
</reference>
<dbReference type="InterPro" id="IPR001005">
    <property type="entry name" value="SANT/Myb"/>
</dbReference>
<gene>
    <name evidence="3" type="ORF">TSTA_061800</name>
</gene>